<feature type="region of interest" description="Disordered" evidence="1">
    <location>
        <begin position="116"/>
        <end position="145"/>
    </location>
</feature>
<dbReference type="EMBL" id="KN847476">
    <property type="protein sequence ID" value="KIX07957.1"/>
    <property type="molecule type" value="Genomic_DNA"/>
</dbReference>
<feature type="compositionally biased region" description="Polar residues" evidence="1">
    <location>
        <begin position="208"/>
        <end position="236"/>
    </location>
</feature>
<reference evidence="2 3" key="1">
    <citation type="submission" date="2015-01" db="EMBL/GenBank/DDBJ databases">
        <title>The Genome Sequence of Rhinocladiella mackenzie CBS 650.93.</title>
        <authorList>
            <consortium name="The Broad Institute Genomics Platform"/>
            <person name="Cuomo C."/>
            <person name="de Hoog S."/>
            <person name="Gorbushina A."/>
            <person name="Stielow B."/>
            <person name="Teixiera M."/>
            <person name="Abouelleil A."/>
            <person name="Chapman S.B."/>
            <person name="Priest M."/>
            <person name="Young S.K."/>
            <person name="Wortman J."/>
            <person name="Nusbaum C."/>
            <person name="Birren B."/>
        </authorList>
    </citation>
    <scope>NUCLEOTIDE SEQUENCE [LARGE SCALE GENOMIC DNA]</scope>
    <source>
        <strain evidence="2 3">CBS 650.93</strain>
    </source>
</reference>
<keyword evidence="3" id="KW-1185">Reference proteome</keyword>
<evidence type="ECO:0000313" key="2">
    <source>
        <dbReference type="EMBL" id="KIX07957.1"/>
    </source>
</evidence>
<gene>
    <name evidence="2" type="ORF">Z518_02611</name>
</gene>
<evidence type="ECO:0000313" key="3">
    <source>
        <dbReference type="Proteomes" id="UP000053617"/>
    </source>
</evidence>
<feature type="region of interest" description="Disordered" evidence="1">
    <location>
        <begin position="175"/>
        <end position="278"/>
    </location>
</feature>
<dbReference type="AlphaFoldDB" id="A0A0D2G098"/>
<accession>A0A0D2G098</accession>
<organism evidence="2 3">
    <name type="scientific">Rhinocladiella mackenziei CBS 650.93</name>
    <dbReference type="NCBI Taxonomy" id="1442369"/>
    <lineage>
        <taxon>Eukaryota</taxon>
        <taxon>Fungi</taxon>
        <taxon>Dikarya</taxon>
        <taxon>Ascomycota</taxon>
        <taxon>Pezizomycotina</taxon>
        <taxon>Eurotiomycetes</taxon>
        <taxon>Chaetothyriomycetidae</taxon>
        <taxon>Chaetothyriales</taxon>
        <taxon>Herpotrichiellaceae</taxon>
        <taxon>Rhinocladiella</taxon>
    </lineage>
</organism>
<dbReference type="OrthoDB" id="4121058at2759"/>
<feature type="compositionally biased region" description="Low complexity" evidence="1">
    <location>
        <begin position="116"/>
        <end position="130"/>
    </location>
</feature>
<feature type="compositionally biased region" description="Polar residues" evidence="1">
    <location>
        <begin position="252"/>
        <end position="265"/>
    </location>
</feature>
<dbReference type="RefSeq" id="XP_013275093.1">
    <property type="nucleotide sequence ID" value="XM_013419639.1"/>
</dbReference>
<dbReference type="VEuPathDB" id="FungiDB:Z518_02611"/>
<dbReference type="Proteomes" id="UP000053617">
    <property type="component" value="Unassembled WGS sequence"/>
</dbReference>
<dbReference type="STRING" id="1442369.A0A0D2G098"/>
<dbReference type="HOGENOM" id="CLU_048145_0_0_1"/>
<name>A0A0D2G098_9EURO</name>
<evidence type="ECO:0000256" key="1">
    <source>
        <dbReference type="SAM" id="MobiDB-lite"/>
    </source>
</evidence>
<dbReference type="GeneID" id="25290682"/>
<proteinExistence type="predicted"/>
<protein>
    <submittedName>
        <fullName evidence="2">Rhinocladiella mackenziei CBS 650.93 unplaced genomic scaffold supercont1.2, whole genome shotgun sequence</fullName>
    </submittedName>
</protein>
<sequence length="461" mass="50566">MSNLEIRRGDFLYRDNFFVDLGENKCHPRASISILQDLLFPGAVNPVTKDQVDHWYEAQLIHYGLPQSKDKDTAKACLTNAITSNTLAVPSYLMQMEADMKNEYVSAARKARTAATKMQSATSTSATVTTNGKKRKAEDDSVGGSMTTVSLKVGDVNLDIGHQSVTATIVGAGENKKKKVGESAPVKKLTSRPRVTTDPVPAVKAKSANESTGASTGSPIRPSAFSSQSTSPTTASWPRKILAGRRGRLFPSPSSRISPNTNNPRRFSGETPASFCNYNNKNNRDKDIEMVDAPPPCDPIDFTHQLYSPSPSPSRIGMILIPGTFAIRAYVPNESFPIHASLTLRIDKVHNTLWGRFNIGSRTGIIRMDDTSGLARGDTVSFGWRAEDTNASCQTRYKFGRGCNGSMEFDGRGGVRGRFFGLVYVQDVEFEGTMENEDDALEAEELKYQWDEFLRLAYGMA</sequence>